<feature type="compositionally biased region" description="Polar residues" evidence="1">
    <location>
        <begin position="366"/>
        <end position="375"/>
    </location>
</feature>
<dbReference type="InterPro" id="IPR011993">
    <property type="entry name" value="PH-like_dom_sf"/>
</dbReference>
<dbReference type="Gene3D" id="2.30.29.30">
    <property type="entry name" value="Pleckstrin-homology domain (PH domain)/Phosphotyrosine-binding domain (PTB)"/>
    <property type="match status" value="1"/>
</dbReference>
<evidence type="ECO:0000313" key="6">
    <source>
        <dbReference type="Proteomes" id="UP000663872"/>
    </source>
</evidence>
<name>A0A818BR71_9BILA</name>
<dbReference type="Proteomes" id="UP000663848">
    <property type="component" value="Unassembled WGS sequence"/>
</dbReference>
<organism evidence="2 6">
    <name type="scientific">Rotaria socialis</name>
    <dbReference type="NCBI Taxonomy" id="392032"/>
    <lineage>
        <taxon>Eukaryota</taxon>
        <taxon>Metazoa</taxon>
        <taxon>Spiralia</taxon>
        <taxon>Gnathifera</taxon>
        <taxon>Rotifera</taxon>
        <taxon>Eurotatoria</taxon>
        <taxon>Bdelloidea</taxon>
        <taxon>Philodinida</taxon>
        <taxon>Philodinidae</taxon>
        <taxon>Rotaria</taxon>
    </lineage>
</organism>
<evidence type="ECO:0000313" key="3">
    <source>
        <dbReference type="EMBL" id="CAF3557632.1"/>
    </source>
</evidence>
<dbReference type="Proteomes" id="UP000663862">
    <property type="component" value="Unassembled WGS sequence"/>
</dbReference>
<dbReference type="EMBL" id="CAJOBR010000927">
    <property type="protein sequence ID" value="CAF4560949.1"/>
    <property type="molecule type" value="Genomic_DNA"/>
</dbReference>
<dbReference type="Proteomes" id="UP000663869">
    <property type="component" value="Unassembled WGS sequence"/>
</dbReference>
<feature type="region of interest" description="Disordered" evidence="1">
    <location>
        <begin position="19"/>
        <end position="42"/>
    </location>
</feature>
<comment type="caution">
    <text evidence="2">The sequence shown here is derived from an EMBL/GenBank/DDBJ whole genome shotgun (WGS) entry which is preliminary data.</text>
</comment>
<reference evidence="2" key="1">
    <citation type="submission" date="2021-02" db="EMBL/GenBank/DDBJ databases">
        <authorList>
            <person name="Nowell W R."/>
        </authorList>
    </citation>
    <scope>NUCLEOTIDE SEQUENCE</scope>
</reference>
<accession>A0A818BR71</accession>
<gene>
    <name evidence="3" type="ORF">FME351_LOCUS19800</name>
    <name evidence="2" type="ORF">GRG538_LOCUS11809</name>
    <name evidence="5" type="ORF">QYT958_LOCUS8977</name>
    <name evidence="4" type="ORF">TSG867_LOCUS9993</name>
</gene>
<dbReference type="InterPro" id="IPR051133">
    <property type="entry name" value="Adapter_Engulfment-Domain"/>
</dbReference>
<dbReference type="EMBL" id="CAJNYT010001612">
    <property type="protein sequence ID" value="CAF3421498.1"/>
    <property type="molecule type" value="Genomic_DNA"/>
</dbReference>
<dbReference type="PANTHER" id="PTHR11232">
    <property type="entry name" value="PHOSPHOTYROSINE INTERACTION DOMAIN-CONTAINING FAMILY MEMBER"/>
    <property type="match status" value="1"/>
</dbReference>
<evidence type="ECO:0000256" key="1">
    <source>
        <dbReference type="SAM" id="MobiDB-lite"/>
    </source>
</evidence>
<feature type="compositionally biased region" description="Basic and acidic residues" evidence="1">
    <location>
        <begin position="401"/>
        <end position="411"/>
    </location>
</feature>
<feature type="region of interest" description="Disordered" evidence="1">
    <location>
        <begin position="108"/>
        <end position="146"/>
    </location>
</feature>
<protein>
    <submittedName>
        <fullName evidence="2">Uncharacterized protein</fullName>
    </submittedName>
</protein>
<feature type="region of interest" description="Disordered" evidence="1">
    <location>
        <begin position="366"/>
        <end position="417"/>
    </location>
</feature>
<dbReference type="EMBL" id="CAJNYU010002478">
    <property type="protein sequence ID" value="CAF3557632.1"/>
    <property type="molecule type" value="Genomic_DNA"/>
</dbReference>
<sequence length="417" mass="47844">MAGRDDQHYHQKIHYASILPTASNSHTHKESHLLTHKPTTQQDRSKALYLDFESAFQDDTTNQDYFGLQFPEHSHQNTHQLANFHLQSVETISEVKNSNFSPYVRYHASRETSHSSTPSDTPPPFPLRHNQRSSPFGAMPSSHSHHVTFANDHRNLNRNFSNLKMISSNDNKDIPIPFTPDAILLKTKQQPQQQQQQLLQETTANSSSQSKLILPQYFFVKYLGRVQCAQLWGAKAVRAPIDDMVRSARQFSSMSEIPTLEACVNTRGLTLTHQNLATQNKQNHSRNPSPERHQHGLIPLENISYAMHDIKYSKIASCIVLRQAKSSSPIQKNTTETLTECYTFLFQSKEHAHRFALALAEAFNTQKQPVRTSRQNNDEQKDGRSPQRHSRHRSAHRHDRIRTAGKYDRQYLGDTEV</sequence>
<feature type="compositionally biased region" description="Basic and acidic residues" evidence="1">
    <location>
        <begin position="376"/>
        <end position="385"/>
    </location>
</feature>
<dbReference type="PANTHER" id="PTHR11232:SF57">
    <property type="entry name" value="RE46159P"/>
    <property type="match status" value="1"/>
</dbReference>
<dbReference type="SUPFAM" id="SSF50729">
    <property type="entry name" value="PH domain-like"/>
    <property type="match status" value="1"/>
</dbReference>
<evidence type="ECO:0000313" key="4">
    <source>
        <dbReference type="EMBL" id="CAF4357768.1"/>
    </source>
</evidence>
<evidence type="ECO:0000313" key="5">
    <source>
        <dbReference type="EMBL" id="CAF4560949.1"/>
    </source>
</evidence>
<evidence type="ECO:0000313" key="2">
    <source>
        <dbReference type="EMBL" id="CAF3421498.1"/>
    </source>
</evidence>
<feature type="compositionally biased region" description="Basic residues" evidence="1">
    <location>
        <begin position="386"/>
        <end position="400"/>
    </location>
</feature>
<dbReference type="EMBL" id="CAJOBQ010000449">
    <property type="protein sequence ID" value="CAF4357768.1"/>
    <property type="molecule type" value="Genomic_DNA"/>
</dbReference>
<dbReference type="AlphaFoldDB" id="A0A818BR71"/>
<dbReference type="Proteomes" id="UP000663872">
    <property type="component" value="Unassembled WGS sequence"/>
</dbReference>
<proteinExistence type="predicted"/>